<dbReference type="EMBL" id="JAABOJ010000001">
    <property type="protein sequence ID" value="KAF3291433.1"/>
    <property type="molecule type" value="Genomic_DNA"/>
</dbReference>
<feature type="compositionally biased region" description="Basic and acidic residues" evidence="2">
    <location>
        <begin position="480"/>
        <end position="492"/>
    </location>
</feature>
<name>A0A7C8VRJ4_ORBOL</name>
<dbReference type="CDD" id="cd05471">
    <property type="entry name" value="pepsin_like"/>
    <property type="match status" value="1"/>
</dbReference>
<dbReference type="Proteomes" id="UP000474640">
    <property type="component" value="Unassembled WGS sequence"/>
</dbReference>
<dbReference type="AlphaFoldDB" id="A0A7C8VRJ4"/>
<dbReference type="InterPro" id="IPR034164">
    <property type="entry name" value="Pepsin-like_dom"/>
</dbReference>
<feature type="domain" description="Peptidase A1" evidence="4">
    <location>
        <begin position="78"/>
        <end position="194"/>
    </location>
</feature>
<feature type="region of interest" description="Disordered" evidence="2">
    <location>
        <begin position="439"/>
        <end position="492"/>
    </location>
</feature>
<evidence type="ECO:0000256" key="1">
    <source>
        <dbReference type="ARBA" id="ARBA00007447"/>
    </source>
</evidence>
<dbReference type="Gene3D" id="2.40.70.10">
    <property type="entry name" value="Acid Proteases"/>
    <property type="match status" value="2"/>
</dbReference>
<dbReference type="InterPro" id="IPR021109">
    <property type="entry name" value="Peptidase_aspartic_dom_sf"/>
</dbReference>
<dbReference type="GO" id="GO:0004190">
    <property type="term" value="F:aspartic-type endopeptidase activity"/>
    <property type="evidence" value="ECO:0007669"/>
    <property type="project" value="InterPro"/>
</dbReference>
<proteinExistence type="inferred from homology"/>
<evidence type="ECO:0000256" key="3">
    <source>
        <dbReference type="SAM" id="Phobius"/>
    </source>
</evidence>
<sequence>MAPIFDKNDVMGSGWKAQFLKLAVCVQLLVGIVTAGLDLQMQQNPGLETAVVVLQNITLQPYGTSYYGLANVTLDDGSKSSTYRTFNPPPELASLRGNGKFGYDRFSLEDLELPSVPFIAAPFEDDFPQLGFGITSNDTTPWFLQSIWNQSLIKVKGFGVYLGAYEKNSSQIVLGGIDTANYNAPMMVYEHDSATNVQTLAPIKVDTVDTSTYENGPSLRSPPTALLLGESDIRVPEYLYDWLIQRMGVTYQLREKKLEQDYMHVGSSYGESATGEACRIFLGLSKDYERINANAPKADIYLGDPFFRAAYVWFDCRNNQTGFAIPKQDVRASGITGIRADGIVATVGWNGAAILAPNTSYLSGWNPSKSGPRVNIQVLAGSIVAGLIFIGAVASWAFWLVLRKQNAPEMPPAPTAGLELEGQAKFEMPAKHGNCEVVGSGGYPNELPEEDQQEYRRELLASHAFPAELPGSTILRSGRNSRDSPSSRDSNV</sequence>
<keyword evidence="3" id="KW-1133">Transmembrane helix</keyword>
<organism evidence="5 6">
    <name type="scientific">Orbilia oligospora</name>
    <name type="common">Nematode-trapping fungus</name>
    <name type="synonym">Arthrobotrys oligospora</name>
    <dbReference type="NCBI Taxonomy" id="2813651"/>
    <lineage>
        <taxon>Eukaryota</taxon>
        <taxon>Fungi</taxon>
        <taxon>Dikarya</taxon>
        <taxon>Ascomycota</taxon>
        <taxon>Pezizomycotina</taxon>
        <taxon>Orbiliomycetes</taxon>
        <taxon>Orbiliales</taxon>
        <taxon>Orbiliaceae</taxon>
        <taxon>Orbilia</taxon>
    </lineage>
</organism>
<reference evidence="5 6" key="1">
    <citation type="submission" date="2020-01" db="EMBL/GenBank/DDBJ databases">
        <authorList>
            <person name="Palmer J.M."/>
        </authorList>
    </citation>
    <scope>NUCLEOTIDE SEQUENCE [LARGE SCALE GENOMIC DNA]</scope>
    <source>
        <strain evidence="5 6">TWF970</strain>
    </source>
</reference>
<dbReference type="Pfam" id="PF00026">
    <property type="entry name" value="Asp"/>
    <property type="match status" value="1"/>
</dbReference>
<dbReference type="GO" id="GO:0006508">
    <property type="term" value="P:proteolysis"/>
    <property type="evidence" value="ECO:0007669"/>
    <property type="project" value="InterPro"/>
</dbReference>
<keyword evidence="3" id="KW-0812">Transmembrane</keyword>
<evidence type="ECO:0000313" key="5">
    <source>
        <dbReference type="EMBL" id="KAF3291433.1"/>
    </source>
</evidence>
<dbReference type="PANTHER" id="PTHR47966:SF51">
    <property type="entry name" value="BETA-SITE APP-CLEAVING ENZYME, ISOFORM A-RELATED"/>
    <property type="match status" value="1"/>
</dbReference>
<dbReference type="InterPro" id="IPR033121">
    <property type="entry name" value="PEPTIDASE_A1"/>
</dbReference>
<evidence type="ECO:0000313" key="6">
    <source>
        <dbReference type="Proteomes" id="UP000474640"/>
    </source>
</evidence>
<dbReference type="InterPro" id="IPR001461">
    <property type="entry name" value="Aspartic_peptidase_A1"/>
</dbReference>
<evidence type="ECO:0000259" key="4">
    <source>
        <dbReference type="Pfam" id="PF00026"/>
    </source>
</evidence>
<gene>
    <name evidence="5" type="ORF">TWF970_000646</name>
</gene>
<dbReference type="PANTHER" id="PTHR47966">
    <property type="entry name" value="BETA-SITE APP-CLEAVING ENZYME, ISOFORM A-RELATED"/>
    <property type="match status" value="1"/>
</dbReference>
<evidence type="ECO:0000256" key="2">
    <source>
        <dbReference type="SAM" id="MobiDB-lite"/>
    </source>
</evidence>
<keyword evidence="3" id="KW-0472">Membrane</keyword>
<accession>A0A7C8VRJ4</accession>
<dbReference type="SUPFAM" id="SSF50630">
    <property type="entry name" value="Acid proteases"/>
    <property type="match status" value="1"/>
</dbReference>
<comment type="caution">
    <text evidence="5">The sequence shown here is derived from an EMBL/GenBank/DDBJ whole genome shotgun (WGS) entry which is preliminary data.</text>
</comment>
<protein>
    <recommendedName>
        <fullName evidence="4">Peptidase A1 domain-containing protein</fullName>
    </recommendedName>
</protein>
<feature type="transmembrane region" description="Helical" evidence="3">
    <location>
        <begin position="378"/>
        <end position="402"/>
    </location>
</feature>
<comment type="similarity">
    <text evidence="1">Belongs to the peptidase A1 family.</text>
</comment>
<dbReference type="OrthoDB" id="771136at2759"/>